<dbReference type="Proteomes" id="UP000635335">
    <property type="component" value="Unassembled WGS sequence"/>
</dbReference>
<dbReference type="InterPro" id="IPR032466">
    <property type="entry name" value="Metal_Hydrolase"/>
</dbReference>
<dbReference type="Gene3D" id="3.20.20.140">
    <property type="entry name" value="Metal-dependent hydrolases"/>
    <property type="match status" value="1"/>
</dbReference>
<keyword evidence="4" id="KW-1185">Reference proteome</keyword>
<dbReference type="RefSeq" id="WP_197667699.1">
    <property type="nucleotide sequence ID" value="NZ_JADUMB010000002.1"/>
</dbReference>
<dbReference type="SUPFAM" id="SSF51556">
    <property type="entry name" value="Metallo-dependent hydrolases"/>
    <property type="match status" value="1"/>
</dbReference>
<evidence type="ECO:0000256" key="1">
    <source>
        <dbReference type="ARBA" id="ARBA00038310"/>
    </source>
</evidence>
<evidence type="ECO:0000313" key="3">
    <source>
        <dbReference type="EMBL" id="MBH1920371.1"/>
    </source>
</evidence>
<dbReference type="Pfam" id="PF04909">
    <property type="entry name" value="Amidohydro_2"/>
    <property type="match status" value="1"/>
</dbReference>
<sequence length="287" mass="31945">MLRIDAHQHYWRYHPQHYPWIDEQMRVLRQDFGPTQLRPLLQAHGFDGALAVQARPSEEETLALLALAEQSEGVCGVVGWLDIASPQLAQRLEALQPYRALCGVRHQVQDEAEPAAWLARPEVERGMQTLQRAGYVYEILVTHRDLAAAAAFAARHDQHWLVLDHLGKPDVARGARHWAQQIRPLAALPHVACKLSGLITEAPGGRWRAEELLPFFAAALEAFGPQRLMFGSDWPVCLLAGDYRQVVQLCEQALSTLGAAEQAAIWGGTAWRIYGLTESGYGSVSAR</sequence>
<dbReference type="PANTHER" id="PTHR43569:SF2">
    <property type="entry name" value="AMIDOHYDROLASE-RELATED DOMAIN-CONTAINING PROTEIN"/>
    <property type="match status" value="1"/>
</dbReference>
<evidence type="ECO:0000313" key="4">
    <source>
        <dbReference type="Proteomes" id="UP000635335"/>
    </source>
</evidence>
<comment type="similarity">
    <text evidence="1">Belongs to the metallo-dependent hydrolases superfamily.</text>
</comment>
<accession>A0ABS0LZ24</accession>
<protein>
    <submittedName>
        <fullName evidence="3">Amidohydrolase family protein</fullName>
    </submittedName>
</protein>
<gene>
    <name evidence="3" type="ORF">I5U16_09440</name>
</gene>
<dbReference type="InterPro" id="IPR052350">
    <property type="entry name" value="Metallo-dep_Lactonases"/>
</dbReference>
<comment type="caution">
    <text evidence="3">The sequence shown here is derived from an EMBL/GenBank/DDBJ whole genome shotgun (WGS) entry which is preliminary data.</text>
</comment>
<feature type="domain" description="Amidohydrolase-related" evidence="2">
    <location>
        <begin position="4"/>
        <end position="276"/>
    </location>
</feature>
<reference evidence="3 4" key="1">
    <citation type="submission" date="2020-11" db="EMBL/GenBank/DDBJ databases">
        <title>Enhanced detection system for hospital associated transmission using whole genome sequencing surveillance.</title>
        <authorList>
            <person name="Harrison L.H."/>
            <person name="Van Tyne D."/>
            <person name="Marsh J.W."/>
            <person name="Griffith M.P."/>
            <person name="Snyder D.J."/>
            <person name="Cooper V.S."/>
            <person name="Mustapha M."/>
        </authorList>
    </citation>
    <scope>NUCLEOTIDE SEQUENCE [LARGE SCALE GENOMIC DNA]</scope>
    <source>
        <strain evidence="3 4">SER00227</strain>
    </source>
</reference>
<evidence type="ECO:0000259" key="2">
    <source>
        <dbReference type="Pfam" id="PF04909"/>
    </source>
</evidence>
<organism evidence="3 4">
    <name type="scientific">Serratia surfactantfaciens</name>
    <dbReference type="NCBI Taxonomy" id="2741499"/>
    <lineage>
        <taxon>Bacteria</taxon>
        <taxon>Pseudomonadati</taxon>
        <taxon>Pseudomonadota</taxon>
        <taxon>Gammaproteobacteria</taxon>
        <taxon>Enterobacterales</taxon>
        <taxon>Yersiniaceae</taxon>
        <taxon>Serratia</taxon>
    </lineage>
</organism>
<name>A0ABS0LZ24_9GAMM</name>
<proteinExistence type="inferred from homology"/>
<dbReference type="InterPro" id="IPR006680">
    <property type="entry name" value="Amidohydro-rel"/>
</dbReference>
<dbReference type="EMBL" id="JADUMB010000002">
    <property type="protein sequence ID" value="MBH1920371.1"/>
    <property type="molecule type" value="Genomic_DNA"/>
</dbReference>
<dbReference type="PANTHER" id="PTHR43569">
    <property type="entry name" value="AMIDOHYDROLASE"/>
    <property type="match status" value="1"/>
</dbReference>